<sequence>MSQLDLSIFFYQFSSIIFVFFLFSHFLFLIINKYFYNKNLRLDYKSYISDNNKSLNSYSINFFLF</sequence>
<reference evidence="2" key="1">
    <citation type="journal article" date="2015" name="PeerJ">
        <title>Phylogenetic analysis of higher-level relationships within Hydroidolina (Cnidaria: Hydrozoa) using mitochondrial genome data and insight into their mitochondrial transcription.</title>
        <authorList>
            <person name="Kayal E."/>
            <person name="Bentlage B."/>
            <person name="Cartwright P."/>
            <person name="Yanagihara A.A."/>
            <person name="Lindsay D.J."/>
            <person name="Hopcroft R.R."/>
            <person name="Collins A.G."/>
        </authorList>
    </citation>
    <scope>NUCLEOTIDE SEQUENCE</scope>
</reference>
<evidence type="ECO:0000256" key="1">
    <source>
        <dbReference type="SAM" id="Phobius"/>
    </source>
</evidence>
<evidence type="ECO:0000313" key="2">
    <source>
        <dbReference type="EMBL" id="ALO20799.1"/>
    </source>
</evidence>
<keyword evidence="1" id="KW-1133">Transmembrane helix</keyword>
<keyword evidence="2" id="KW-0496">Mitochondrion</keyword>
<name>A0A0S2IBS7_9CNID</name>
<keyword evidence="1" id="KW-0472">Membrane</keyword>
<organism evidence="2">
    <name type="scientific">Plotocnide borealis</name>
    <dbReference type="NCBI Taxonomy" id="1755686"/>
    <lineage>
        <taxon>Eukaryota</taxon>
        <taxon>Metazoa</taxon>
        <taxon>Cnidaria</taxon>
        <taxon>Hydrozoa</taxon>
        <taxon>Hydroidolina</taxon>
        <taxon>Anthoathecata</taxon>
        <taxon>Aplanulata</taxon>
        <taxon>Boreohydridae</taxon>
        <taxon>Plotocnide</taxon>
    </lineage>
</organism>
<proteinExistence type="predicted"/>
<accession>A0A0S2IBS7</accession>
<feature type="transmembrane region" description="Helical" evidence="1">
    <location>
        <begin position="6"/>
        <end position="31"/>
    </location>
</feature>
<dbReference type="EMBL" id="KT809334">
    <property type="protein sequence ID" value="ALO20799.1"/>
    <property type="molecule type" value="Genomic_DNA"/>
</dbReference>
<protein>
    <submittedName>
        <fullName evidence="2">ATP synthase F0 subunit 8</fullName>
    </submittedName>
</protein>
<geneLocation type="mitochondrion" evidence="2"/>
<keyword evidence="1" id="KW-0812">Transmembrane</keyword>
<dbReference type="AlphaFoldDB" id="A0A0S2IBS7"/>
<gene>
    <name evidence="2" type="primary">atp8</name>
</gene>